<proteinExistence type="predicted"/>
<dbReference type="NCBIfam" id="NF009069">
    <property type="entry name" value="PRK12404.1"/>
    <property type="match status" value="1"/>
</dbReference>
<name>A0A8J3BDG8_9BACI</name>
<dbReference type="SUPFAM" id="SSF53901">
    <property type="entry name" value="Thiolase-like"/>
    <property type="match status" value="1"/>
</dbReference>
<dbReference type="InterPro" id="IPR038369">
    <property type="entry name" value="SpoVAD_sf"/>
</dbReference>
<organism evidence="1 2">
    <name type="scientific">Calditerricola satsumensis</name>
    <dbReference type="NCBI Taxonomy" id="373054"/>
    <lineage>
        <taxon>Bacteria</taxon>
        <taxon>Bacillati</taxon>
        <taxon>Bacillota</taxon>
        <taxon>Bacilli</taxon>
        <taxon>Bacillales</taxon>
        <taxon>Bacillaceae</taxon>
        <taxon>Calditerricola</taxon>
    </lineage>
</organism>
<protein>
    <submittedName>
        <fullName evidence="1">Stage V sporulation protein AD</fullName>
    </submittedName>
</protein>
<evidence type="ECO:0000313" key="2">
    <source>
        <dbReference type="Proteomes" id="UP000637720"/>
    </source>
</evidence>
<dbReference type="InterPro" id="IPR010894">
    <property type="entry name" value="SpoVAD"/>
</dbReference>
<reference evidence="1" key="2">
    <citation type="submission" date="2020-09" db="EMBL/GenBank/DDBJ databases">
        <authorList>
            <person name="Sun Q."/>
            <person name="Ohkuma M."/>
        </authorList>
    </citation>
    <scope>NUCLEOTIDE SEQUENCE</scope>
    <source>
        <strain evidence="1">JCM 14719</strain>
    </source>
</reference>
<accession>A0A8J3BDG8</accession>
<reference evidence="1" key="1">
    <citation type="journal article" date="2014" name="Int. J. Syst. Evol. Microbiol.">
        <title>Complete genome sequence of Corynebacterium casei LMG S-19264T (=DSM 44701T), isolated from a smear-ripened cheese.</title>
        <authorList>
            <consortium name="US DOE Joint Genome Institute (JGI-PGF)"/>
            <person name="Walter F."/>
            <person name="Albersmeier A."/>
            <person name="Kalinowski J."/>
            <person name="Ruckert C."/>
        </authorList>
    </citation>
    <scope>NUCLEOTIDE SEQUENCE</scope>
    <source>
        <strain evidence="1">JCM 14719</strain>
    </source>
</reference>
<dbReference type="NCBIfam" id="NF006160">
    <property type="entry name" value="PRK08304.1"/>
    <property type="match status" value="1"/>
</dbReference>
<dbReference type="Gene3D" id="3.40.47.40">
    <property type="entry name" value="Stage V sporulation protein AD"/>
    <property type="match status" value="1"/>
</dbReference>
<dbReference type="Proteomes" id="UP000637720">
    <property type="component" value="Unassembled WGS sequence"/>
</dbReference>
<dbReference type="GO" id="GO:0016746">
    <property type="term" value="F:acyltransferase activity"/>
    <property type="evidence" value="ECO:0007669"/>
    <property type="project" value="InterPro"/>
</dbReference>
<sequence length="346" mass="36746">MRDERVRLGRQTWQFTGDVRIVSSAVAVGPKEAQGPLAKEFDLVFDDLYLGEKTWEKAERKLLELAVQKAIDKGALANEEIDVIVAGDLLNQIISATFATRSLQFPYLGVYGACSTSMEALALAAALVNAGYASYAVAACSSHNCTAEKQYRYPTEYGGQKPPYAQWTVTGAGAAVVGKGARGPRITHATIGKVIDWQQKDPFDMGSAMAPAAADTIATHFRDTARTPQDYDLIATGDLASVGTPLVRELLAEMGYDIGSVHRDCGLMIYRPDQGVFAGGSGCASSAVVTYSHIVNGLNNGTYRRVLIVATGALLSPLTYQQGESIPCIAHAVALESTATAKEGSA</sequence>
<dbReference type="NCBIfam" id="TIGR02845">
    <property type="entry name" value="spore_V_AD"/>
    <property type="match status" value="1"/>
</dbReference>
<comment type="caution">
    <text evidence="1">The sequence shown here is derived from an EMBL/GenBank/DDBJ whole genome shotgun (WGS) entry which is preliminary data.</text>
</comment>
<dbReference type="RefSeq" id="WP_229725753.1">
    <property type="nucleotide sequence ID" value="NZ_BMOF01000022.1"/>
</dbReference>
<dbReference type="Pfam" id="PF07451">
    <property type="entry name" value="SpoVAD"/>
    <property type="match status" value="1"/>
</dbReference>
<dbReference type="InterPro" id="IPR016039">
    <property type="entry name" value="Thiolase-like"/>
</dbReference>
<keyword evidence="2" id="KW-1185">Reference proteome</keyword>
<gene>
    <name evidence="1" type="primary">spoVAD</name>
    <name evidence="1" type="ORF">GCM10007043_13000</name>
</gene>
<evidence type="ECO:0000313" key="1">
    <source>
        <dbReference type="EMBL" id="GGK00333.1"/>
    </source>
</evidence>
<dbReference type="EMBL" id="BMOF01000022">
    <property type="protein sequence ID" value="GGK00333.1"/>
    <property type="molecule type" value="Genomic_DNA"/>
</dbReference>
<dbReference type="AlphaFoldDB" id="A0A8J3BDG8"/>
<dbReference type="PIRSF" id="PIRSF011570">
    <property type="entry name" value="SpoVAD"/>
    <property type="match status" value="1"/>
</dbReference>